<dbReference type="HOGENOM" id="CLU_1374699_0_0_1"/>
<dbReference type="InterPro" id="IPR011256">
    <property type="entry name" value="Reg_factor_effector_dom_sf"/>
</dbReference>
<evidence type="ECO:0000313" key="4">
    <source>
        <dbReference type="Proteomes" id="UP000009168"/>
    </source>
</evidence>
<name>I7M7P0_TETTS</name>
<proteinExistence type="predicted"/>
<accession>I7M7P0</accession>
<organism evidence="3 4">
    <name type="scientific">Tetrahymena thermophila (strain SB210)</name>
    <dbReference type="NCBI Taxonomy" id="312017"/>
    <lineage>
        <taxon>Eukaryota</taxon>
        <taxon>Sar</taxon>
        <taxon>Alveolata</taxon>
        <taxon>Ciliophora</taxon>
        <taxon>Intramacronucleata</taxon>
        <taxon>Oligohymenophorea</taxon>
        <taxon>Hymenostomatida</taxon>
        <taxon>Tetrahymenina</taxon>
        <taxon>Tetrahymenidae</taxon>
        <taxon>Tetrahymena</taxon>
    </lineage>
</organism>
<keyword evidence="1" id="KW-0812">Transmembrane</keyword>
<keyword evidence="1" id="KW-1133">Transmembrane helix</keyword>
<dbReference type="OMA" id="LMYIENE"/>
<evidence type="ECO:0000256" key="1">
    <source>
        <dbReference type="SAM" id="Phobius"/>
    </source>
</evidence>
<evidence type="ECO:0000259" key="2">
    <source>
        <dbReference type="Pfam" id="PF06445"/>
    </source>
</evidence>
<evidence type="ECO:0000313" key="3">
    <source>
        <dbReference type="EMBL" id="EAR95009.1"/>
    </source>
</evidence>
<dbReference type="InterPro" id="IPR029442">
    <property type="entry name" value="GyrI-like"/>
</dbReference>
<protein>
    <submittedName>
        <fullName evidence="3">GyrI-like small molecule-binding domain protein</fullName>
    </submittedName>
</protein>
<dbReference type="GeneID" id="7826956"/>
<dbReference type="RefSeq" id="XP_001015254.1">
    <property type="nucleotide sequence ID" value="XM_001015254.3"/>
</dbReference>
<dbReference type="Pfam" id="PF06445">
    <property type="entry name" value="GyrI-like"/>
    <property type="match status" value="1"/>
</dbReference>
<sequence length="199" mass="22999">MNILNNKLKLACAIGAGIAGLISGFYWYHGAFSNVDIKEQKYGPCDFIYFNRIGSYQTIGTEWMKLEKDAHKYFTNVQFIGIYYDNPKLLDDPNQARVALGFSVGNREKDKIKIFLDNNPNYKFVQLPEVQSYSTSFSYKSSFSFKIVKEKIYPKITGYALEKNLSSFCLVETYLFQEQSKKINFDIPLGENSESYFLF</sequence>
<dbReference type="EMBL" id="GG662708">
    <property type="protein sequence ID" value="EAR95009.1"/>
    <property type="molecule type" value="Genomic_DNA"/>
</dbReference>
<dbReference type="KEGG" id="tet:TTHERM_00516430"/>
<gene>
    <name evidence="3" type="ORF">TTHERM_00516430</name>
</gene>
<feature type="transmembrane region" description="Helical" evidence="1">
    <location>
        <begin position="7"/>
        <end position="28"/>
    </location>
</feature>
<dbReference type="AlphaFoldDB" id="I7M7P0"/>
<dbReference type="Proteomes" id="UP000009168">
    <property type="component" value="Unassembled WGS sequence"/>
</dbReference>
<keyword evidence="4" id="KW-1185">Reference proteome</keyword>
<reference evidence="4" key="1">
    <citation type="journal article" date="2006" name="PLoS Biol.">
        <title>Macronuclear genome sequence of the ciliate Tetrahymena thermophila, a model eukaryote.</title>
        <authorList>
            <person name="Eisen J.A."/>
            <person name="Coyne R.S."/>
            <person name="Wu M."/>
            <person name="Wu D."/>
            <person name="Thiagarajan M."/>
            <person name="Wortman J.R."/>
            <person name="Badger J.H."/>
            <person name="Ren Q."/>
            <person name="Amedeo P."/>
            <person name="Jones K.M."/>
            <person name="Tallon L.J."/>
            <person name="Delcher A.L."/>
            <person name="Salzberg S.L."/>
            <person name="Silva J.C."/>
            <person name="Haas B.J."/>
            <person name="Majoros W.H."/>
            <person name="Farzad M."/>
            <person name="Carlton J.M."/>
            <person name="Smith R.K. Jr."/>
            <person name="Garg J."/>
            <person name="Pearlman R.E."/>
            <person name="Karrer K.M."/>
            <person name="Sun L."/>
            <person name="Manning G."/>
            <person name="Elde N.C."/>
            <person name="Turkewitz A.P."/>
            <person name="Asai D.J."/>
            <person name="Wilkes D.E."/>
            <person name="Wang Y."/>
            <person name="Cai H."/>
            <person name="Collins K."/>
            <person name="Stewart B.A."/>
            <person name="Lee S.R."/>
            <person name="Wilamowska K."/>
            <person name="Weinberg Z."/>
            <person name="Ruzzo W.L."/>
            <person name="Wloga D."/>
            <person name="Gaertig J."/>
            <person name="Frankel J."/>
            <person name="Tsao C.-C."/>
            <person name="Gorovsky M.A."/>
            <person name="Keeling P.J."/>
            <person name="Waller R.F."/>
            <person name="Patron N.J."/>
            <person name="Cherry J.M."/>
            <person name="Stover N.A."/>
            <person name="Krieger C.J."/>
            <person name="del Toro C."/>
            <person name="Ryder H.F."/>
            <person name="Williamson S.C."/>
            <person name="Barbeau R.A."/>
            <person name="Hamilton E.P."/>
            <person name="Orias E."/>
        </authorList>
    </citation>
    <scope>NUCLEOTIDE SEQUENCE [LARGE SCALE GENOMIC DNA]</scope>
    <source>
        <strain evidence="4">SB210</strain>
    </source>
</reference>
<dbReference type="Gene3D" id="3.20.80.10">
    <property type="entry name" value="Regulatory factor, effector binding domain"/>
    <property type="match status" value="1"/>
</dbReference>
<feature type="domain" description="GyrI-like small molecule binding" evidence="2">
    <location>
        <begin position="44"/>
        <end position="129"/>
    </location>
</feature>
<dbReference type="PANTHER" id="PTHR15949">
    <property type="entry name" value="TESTIS-EXPRESSED PROTEIN 264"/>
    <property type="match status" value="1"/>
</dbReference>
<dbReference type="InParanoid" id="I7M7P0"/>
<keyword evidence="1" id="KW-0472">Membrane</keyword>
<dbReference type="PANTHER" id="PTHR15949:SF3">
    <property type="entry name" value="TESTIS-EXPRESSED PROTEIN 264"/>
    <property type="match status" value="1"/>
</dbReference>
<dbReference type="OrthoDB" id="2140079at2759"/>